<evidence type="ECO:0000256" key="2">
    <source>
        <dbReference type="SAM" id="MobiDB-lite"/>
    </source>
</evidence>
<evidence type="ECO:0000256" key="1">
    <source>
        <dbReference type="SAM" id="Coils"/>
    </source>
</evidence>
<name>A0AAD5XHK4_9FUNG</name>
<evidence type="ECO:0000313" key="3">
    <source>
        <dbReference type="EMBL" id="KAJ3142559.1"/>
    </source>
</evidence>
<proteinExistence type="predicted"/>
<dbReference type="EMBL" id="JADGJH010000013">
    <property type="protein sequence ID" value="KAJ3142559.1"/>
    <property type="molecule type" value="Genomic_DNA"/>
</dbReference>
<keyword evidence="4" id="KW-1185">Reference proteome</keyword>
<comment type="caution">
    <text evidence="3">The sequence shown here is derived from an EMBL/GenBank/DDBJ whole genome shotgun (WGS) entry which is preliminary data.</text>
</comment>
<dbReference type="Proteomes" id="UP001211907">
    <property type="component" value="Unassembled WGS sequence"/>
</dbReference>
<protein>
    <recommendedName>
        <fullName evidence="5">EF-hand domain-containing protein</fullName>
    </recommendedName>
</protein>
<keyword evidence="1" id="KW-0175">Coiled coil</keyword>
<organism evidence="3 4">
    <name type="scientific">Physocladia obscura</name>
    <dbReference type="NCBI Taxonomy" id="109957"/>
    <lineage>
        <taxon>Eukaryota</taxon>
        <taxon>Fungi</taxon>
        <taxon>Fungi incertae sedis</taxon>
        <taxon>Chytridiomycota</taxon>
        <taxon>Chytridiomycota incertae sedis</taxon>
        <taxon>Chytridiomycetes</taxon>
        <taxon>Chytridiales</taxon>
        <taxon>Chytriomycetaceae</taxon>
        <taxon>Physocladia</taxon>
    </lineage>
</organism>
<feature type="region of interest" description="Disordered" evidence="2">
    <location>
        <begin position="609"/>
        <end position="651"/>
    </location>
</feature>
<reference evidence="3" key="1">
    <citation type="submission" date="2020-05" db="EMBL/GenBank/DDBJ databases">
        <title>Phylogenomic resolution of chytrid fungi.</title>
        <authorList>
            <person name="Stajich J.E."/>
            <person name="Amses K."/>
            <person name="Simmons R."/>
            <person name="Seto K."/>
            <person name="Myers J."/>
            <person name="Bonds A."/>
            <person name="Quandt C.A."/>
            <person name="Barry K."/>
            <person name="Liu P."/>
            <person name="Grigoriev I."/>
            <person name="Longcore J.E."/>
            <person name="James T.Y."/>
        </authorList>
    </citation>
    <scope>NUCLEOTIDE SEQUENCE</scope>
    <source>
        <strain evidence="3">JEL0513</strain>
    </source>
</reference>
<gene>
    <name evidence="3" type="ORF">HK100_001383</name>
</gene>
<feature type="coiled-coil region" evidence="1">
    <location>
        <begin position="62"/>
        <end position="131"/>
    </location>
</feature>
<dbReference type="AlphaFoldDB" id="A0AAD5XHK4"/>
<evidence type="ECO:0000313" key="4">
    <source>
        <dbReference type="Proteomes" id="UP001211907"/>
    </source>
</evidence>
<accession>A0AAD5XHK4</accession>
<evidence type="ECO:0008006" key="5">
    <source>
        <dbReference type="Google" id="ProtNLM"/>
    </source>
</evidence>
<sequence>MRVTESFAMLEEIIPSLGVFAPIVALLKEELYRSVYSRNLTSCDLEPFVERVPFFCAAGRVDEARQEEAEKANDSLAELQQRIRFRDHDLQILYKKNMALKQDISDYQLNKQNLLEKIRSLEDQCHKYELEKGEATYYYTAKEDSLKLFKTAYNDAPDSMLEEIEKSKMDLVVDSVGMVEYDIYQAERLQEQFAEILNYQMDDFELALSQLRKKKEILTGVAMNESEREASYSLELQFSEDGGDSFKSYKNFDYCGKCGDKTAVCPHKTGSMEPIAVKPHVTHIRIIRPGLKFRTKVKLDDSQKKVVSSFQQDDSEDIEEGEDEQLSISKTIKQCWAEYYDARQGYRPKYTRVFKIDRTLDYIQEIYEARIIYDEKIDEVANRDDTVQYMKFSQRYQIHEVALKGVHDFLTALSKFESENLDVAVFIRHLCSQEVVTWKYIYDVRKLLAKYNDGQTFTPSKYRQVLLVLYPCRPREVYDQMELEFTAYSKNKYTLEIFDEHILHLIDKNIEPNMRFFNLCLKKFDYQETGILQFEDFDEAMTNLMPNIQAKYKRLFYKLAEIGCTRDTVPISILSMICAYLMIHESSLHSWIPQTINAPEVISQISKMIDSPSEKSGSHGGGAGISRGNIERGGPSGASGAQPEERLTQKDVDIILKSDNIHVHGINLDPKAVDEEEARMKMATS</sequence>
<feature type="region of interest" description="Disordered" evidence="2">
    <location>
        <begin position="666"/>
        <end position="685"/>
    </location>
</feature>